<reference evidence="1 2" key="1">
    <citation type="submission" date="2017-05" db="EMBL/GenBank/DDBJ databases">
        <authorList>
            <person name="Varghese N."/>
            <person name="Submissions S."/>
        </authorList>
    </citation>
    <scope>NUCLEOTIDE SEQUENCE [LARGE SCALE GENOMIC DNA]</scope>
    <source>
        <strain evidence="1 2">DSM 100094</strain>
    </source>
</reference>
<name>A0A521FS95_9RHOB</name>
<dbReference type="AlphaFoldDB" id="A0A521FS95"/>
<organism evidence="1 2">
    <name type="scientific">Paracoccus laeviglucosivorans</name>
    <dbReference type="NCBI Taxonomy" id="1197861"/>
    <lineage>
        <taxon>Bacteria</taxon>
        <taxon>Pseudomonadati</taxon>
        <taxon>Pseudomonadota</taxon>
        <taxon>Alphaproteobacteria</taxon>
        <taxon>Rhodobacterales</taxon>
        <taxon>Paracoccaceae</taxon>
        <taxon>Paracoccus</taxon>
    </lineage>
</organism>
<proteinExistence type="predicted"/>
<accession>A0A521FS95</accession>
<keyword evidence="2" id="KW-1185">Reference proteome</keyword>
<dbReference type="EMBL" id="FXTK01000039">
    <property type="protein sequence ID" value="SMO98954.1"/>
    <property type="molecule type" value="Genomic_DNA"/>
</dbReference>
<sequence>MSTYFTDREYGTRPQTIDVIDERLWGGLYSLIQTGIGNGSFGLRFPEQCPDGNGPCGCDVQAFSQVLGAEVPWIEWPLSPSLVPDTPVILDLLEFCAGAAGEPIQGAYHSYYRHHHLSWDRDAGLARFVADVNLLFRRNAVAYELTATGQARRLLPQAIANTIGWALFQTGDAETDRLLEAARQRFVSPMPEDRQDALEKLWDAFERLKTLDPGVNKRAQADALLDRVAPRGSGFREALGREAVELTSIGNSFRIRHSETTQEALTSLDQVDYLFTRMFAFVRVILKGTGRGG</sequence>
<evidence type="ECO:0000313" key="1">
    <source>
        <dbReference type="EMBL" id="SMO98954.1"/>
    </source>
</evidence>
<evidence type="ECO:0000313" key="2">
    <source>
        <dbReference type="Proteomes" id="UP000319014"/>
    </source>
</evidence>
<dbReference type="OrthoDB" id="5106738at2"/>
<gene>
    <name evidence="1" type="ORF">SAMN06265221_13910</name>
</gene>
<protein>
    <submittedName>
        <fullName evidence="1">Uncharacterized protein</fullName>
    </submittedName>
</protein>
<dbReference type="Proteomes" id="UP000319014">
    <property type="component" value="Unassembled WGS sequence"/>
</dbReference>